<protein>
    <submittedName>
        <fullName evidence="2">Uncharacterized protein</fullName>
    </submittedName>
</protein>
<keyword evidence="1" id="KW-0853">WD repeat</keyword>
<dbReference type="AlphaFoldDB" id="A0A8J6BB81"/>
<accession>A0A8J6BB81</accession>
<dbReference type="PROSITE" id="PS50082">
    <property type="entry name" value="WD_REPEATS_2"/>
    <property type="match status" value="1"/>
</dbReference>
<comment type="caution">
    <text evidence="2">The sequence shown here is derived from an EMBL/GenBank/DDBJ whole genome shotgun (WGS) entry which is preliminary data.</text>
</comment>
<name>A0A8J6BB81_9EUKA</name>
<reference evidence="2" key="1">
    <citation type="submission" date="2021-05" db="EMBL/GenBank/DDBJ databases">
        <title>A free-living protist that lacks canonical eukaryotic 1 DNA replication and segregation systems.</title>
        <authorList>
            <person name="Salas-Leiva D.E."/>
            <person name="Tromer E.C."/>
            <person name="Curtis B.A."/>
            <person name="Jerlstrom-Hultqvist J."/>
            <person name="Kolisko M."/>
            <person name="Yi Z."/>
            <person name="Salas-Leiva J.S."/>
            <person name="Gallot-Lavallee L."/>
            <person name="Kops G.J.P.L."/>
            <person name="Archibald J.M."/>
            <person name="Simpson A.G.B."/>
            <person name="Roger A.J."/>
        </authorList>
    </citation>
    <scope>NUCLEOTIDE SEQUENCE</scope>
    <source>
        <strain evidence="2">BICM</strain>
    </source>
</reference>
<dbReference type="SUPFAM" id="SSF69322">
    <property type="entry name" value="Tricorn protease domain 2"/>
    <property type="match status" value="1"/>
</dbReference>
<evidence type="ECO:0000313" key="2">
    <source>
        <dbReference type="EMBL" id="KAG9393732.1"/>
    </source>
</evidence>
<organism evidence="2 3">
    <name type="scientific">Carpediemonas membranifera</name>
    <dbReference type="NCBI Taxonomy" id="201153"/>
    <lineage>
        <taxon>Eukaryota</taxon>
        <taxon>Metamonada</taxon>
        <taxon>Carpediemonas-like organisms</taxon>
        <taxon>Carpediemonas</taxon>
    </lineage>
</organism>
<keyword evidence="3" id="KW-1185">Reference proteome</keyword>
<dbReference type="InterPro" id="IPR015943">
    <property type="entry name" value="WD40/YVTN_repeat-like_dom_sf"/>
</dbReference>
<feature type="repeat" description="WD" evidence="1">
    <location>
        <begin position="17"/>
        <end position="58"/>
    </location>
</feature>
<proteinExistence type="predicted"/>
<dbReference type="Proteomes" id="UP000717585">
    <property type="component" value="Unassembled WGS sequence"/>
</dbReference>
<evidence type="ECO:0000256" key="1">
    <source>
        <dbReference type="PROSITE-ProRule" id="PRU00221"/>
    </source>
</evidence>
<sequence>MGEETFYSVASTSQHELRQEDAVITSLTFASNGQHLTTGLSNGHVLLWKVTDRALTLLHNYSTSLNRIHSIYIADIVAEGEAIQYMWITDGSIQIADLEAYVSNGEFDKVPLTHFGTELNVPITSIRGLTESNDEQYLALCGLDLACHMDMASGDAVSIGRVPGAFDAALLSVSQSTLMAVASPSALTIMRCDNDPQMAVLAEQHAPRADPFTALAVGNGVVLMGQNSGTLTLFSSKNAPVLVPVASVELESSILSIAVRSEQTREAGLYYPMLVAVVTEKSVSIYEDMQLHFVRQRHGNFGPVAAWSEDGTMLAYASKEGKLQITHFDRRDAE</sequence>
<dbReference type="EMBL" id="JAHDYR010000021">
    <property type="protein sequence ID" value="KAG9393732.1"/>
    <property type="molecule type" value="Genomic_DNA"/>
</dbReference>
<gene>
    <name evidence="2" type="ORF">J8273_4851</name>
</gene>
<evidence type="ECO:0000313" key="3">
    <source>
        <dbReference type="Proteomes" id="UP000717585"/>
    </source>
</evidence>
<dbReference type="InterPro" id="IPR001680">
    <property type="entry name" value="WD40_rpt"/>
</dbReference>
<dbReference type="Gene3D" id="2.130.10.10">
    <property type="entry name" value="YVTN repeat-like/Quinoprotein amine dehydrogenase"/>
    <property type="match status" value="1"/>
</dbReference>